<feature type="region of interest" description="Disordered" evidence="1">
    <location>
        <begin position="43"/>
        <end position="70"/>
    </location>
</feature>
<evidence type="ECO:0000256" key="1">
    <source>
        <dbReference type="SAM" id="MobiDB-lite"/>
    </source>
</evidence>
<keyword evidence="3" id="KW-1185">Reference proteome</keyword>
<organism evidence="2 3">
    <name type="scientific">Liparis tanakae</name>
    <name type="common">Tanaka's snailfish</name>
    <dbReference type="NCBI Taxonomy" id="230148"/>
    <lineage>
        <taxon>Eukaryota</taxon>
        <taxon>Metazoa</taxon>
        <taxon>Chordata</taxon>
        <taxon>Craniata</taxon>
        <taxon>Vertebrata</taxon>
        <taxon>Euteleostomi</taxon>
        <taxon>Actinopterygii</taxon>
        <taxon>Neopterygii</taxon>
        <taxon>Teleostei</taxon>
        <taxon>Neoteleostei</taxon>
        <taxon>Acanthomorphata</taxon>
        <taxon>Eupercaria</taxon>
        <taxon>Perciformes</taxon>
        <taxon>Cottioidei</taxon>
        <taxon>Cottales</taxon>
        <taxon>Liparidae</taxon>
        <taxon>Liparis</taxon>
    </lineage>
</organism>
<comment type="caution">
    <text evidence="2">The sequence shown here is derived from an EMBL/GenBank/DDBJ whole genome shotgun (WGS) entry which is preliminary data.</text>
</comment>
<reference evidence="2 3" key="1">
    <citation type="submission" date="2019-03" db="EMBL/GenBank/DDBJ databases">
        <title>First draft genome of Liparis tanakae, snailfish: a comprehensive survey of snailfish specific genes.</title>
        <authorList>
            <person name="Kim W."/>
            <person name="Song I."/>
            <person name="Jeong J.-H."/>
            <person name="Kim D."/>
            <person name="Kim S."/>
            <person name="Ryu S."/>
            <person name="Song J.Y."/>
            <person name="Lee S.K."/>
        </authorList>
    </citation>
    <scope>NUCLEOTIDE SEQUENCE [LARGE SCALE GENOMIC DNA]</scope>
    <source>
        <tissue evidence="2">Muscle</tissue>
    </source>
</reference>
<dbReference type="OrthoDB" id="8903066at2759"/>
<dbReference type="Proteomes" id="UP000314294">
    <property type="component" value="Unassembled WGS sequence"/>
</dbReference>
<accession>A0A4Z2HL40</accession>
<proteinExistence type="predicted"/>
<feature type="compositionally biased region" description="Basic and acidic residues" evidence="1">
    <location>
        <begin position="59"/>
        <end position="69"/>
    </location>
</feature>
<name>A0A4Z2HL40_9TELE</name>
<dbReference type="AlphaFoldDB" id="A0A4Z2HL40"/>
<protein>
    <submittedName>
        <fullName evidence="2">Uncharacterized protein</fullName>
    </submittedName>
</protein>
<evidence type="ECO:0000313" key="2">
    <source>
        <dbReference type="EMBL" id="TNN65654.1"/>
    </source>
</evidence>
<dbReference type="EMBL" id="SRLO01000232">
    <property type="protein sequence ID" value="TNN65654.1"/>
    <property type="molecule type" value="Genomic_DNA"/>
</dbReference>
<evidence type="ECO:0000313" key="3">
    <source>
        <dbReference type="Proteomes" id="UP000314294"/>
    </source>
</evidence>
<sequence>MTFWPRSHPVMFPHVQTDHWSKMKTMVPGCLASVPAALLKNREGDRNRTRNISLLPPLPRDETAVKDPRSSMVQAYSVHQNTSKNMSRFQNEFNDRARRGFCYWFLEKKGSACKQ</sequence>
<gene>
    <name evidence="2" type="ORF">EYF80_024183</name>
</gene>